<keyword evidence="4" id="KW-1185">Reference proteome</keyword>
<dbReference type="Proteomes" id="UP000240357">
    <property type="component" value="Unassembled WGS sequence"/>
</dbReference>
<comment type="caution">
    <text evidence="3">The sequence shown here is derived from an EMBL/GenBank/DDBJ whole genome shotgun (WGS) entry which is preliminary data.</text>
</comment>
<evidence type="ECO:0000256" key="2">
    <source>
        <dbReference type="SAM" id="Phobius"/>
    </source>
</evidence>
<evidence type="ECO:0000256" key="1">
    <source>
        <dbReference type="SAM" id="Coils"/>
    </source>
</evidence>
<keyword evidence="2" id="KW-1133">Transmembrane helix</keyword>
<name>A0A2T2YMB2_9BACT</name>
<keyword evidence="2" id="KW-0812">Transmembrane</keyword>
<evidence type="ECO:0000313" key="3">
    <source>
        <dbReference type="EMBL" id="PSR56650.1"/>
    </source>
</evidence>
<keyword evidence="2" id="KW-0472">Membrane</keyword>
<dbReference type="EMBL" id="PYFT01000001">
    <property type="protein sequence ID" value="PSR56650.1"/>
    <property type="molecule type" value="Genomic_DNA"/>
</dbReference>
<proteinExistence type="predicted"/>
<organism evidence="3 4">
    <name type="scientific">Adhaeribacter arboris</name>
    <dbReference type="NCBI Taxonomy" id="2072846"/>
    <lineage>
        <taxon>Bacteria</taxon>
        <taxon>Pseudomonadati</taxon>
        <taxon>Bacteroidota</taxon>
        <taxon>Cytophagia</taxon>
        <taxon>Cytophagales</taxon>
        <taxon>Hymenobacteraceae</taxon>
        <taxon>Adhaeribacter</taxon>
    </lineage>
</organism>
<dbReference type="AlphaFoldDB" id="A0A2T2YMB2"/>
<reference evidence="3 4" key="1">
    <citation type="submission" date="2018-03" db="EMBL/GenBank/DDBJ databases">
        <title>Adhaeribacter sp. HMF7605 Genome sequencing and assembly.</title>
        <authorList>
            <person name="Kang H."/>
            <person name="Kang J."/>
            <person name="Cha I."/>
            <person name="Kim H."/>
            <person name="Joh K."/>
        </authorList>
    </citation>
    <scope>NUCLEOTIDE SEQUENCE [LARGE SCALE GENOMIC DNA]</scope>
    <source>
        <strain evidence="3 4">HMF7605</strain>
    </source>
</reference>
<evidence type="ECO:0008006" key="5">
    <source>
        <dbReference type="Google" id="ProtNLM"/>
    </source>
</evidence>
<protein>
    <recommendedName>
        <fullName evidence="5">Septum formation initiator</fullName>
    </recommendedName>
</protein>
<accession>A0A2T2YMB2</accession>
<sequence>MQHSYFIIFSITTLIVLVPLITFVNIRIYIKTKRLLKSLQKERALLLKNMEEIDSVEKRLAIIKEEISLNEERLISLERGLVGIPLKAALLIFKPSDN</sequence>
<gene>
    <name evidence="3" type="ORF">AHMF7605_25720</name>
</gene>
<evidence type="ECO:0000313" key="4">
    <source>
        <dbReference type="Proteomes" id="UP000240357"/>
    </source>
</evidence>
<feature type="transmembrane region" description="Helical" evidence="2">
    <location>
        <begin position="6"/>
        <end position="30"/>
    </location>
</feature>
<feature type="coiled-coil region" evidence="1">
    <location>
        <begin position="36"/>
        <end position="73"/>
    </location>
</feature>
<dbReference type="RefSeq" id="WP_106932826.1">
    <property type="nucleotide sequence ID" value="NZ_PYFT01000001.1"/>
</dbReference>
<keyword evidence="1" id="KW-0175">Coiled coil</keyword>